<keyword evidence="9" id="KW-1185">Reference proteome</keyword>
<dbReference type="InterPro" id="IPR018076">
    <property type="entry name" value="T2SS_GspF_dom"/>
</dbReference>
<sequence length="238" mass="27002">MTPIQWCLYGGQGLALSGVFAYVFYRSIVVFLILIPFGILYPILKRKELREKRLEQLNVEFKEGISLLSSFLSAGYSVENAFSSSVRELKLLFGEDGLITIEFKHIENQIKINRSVEQALMEFATRSGLDDVKNFAEVFVAAKRSGGELVSIISHSANIIRDKISVRQEIITMSASKQFEQKVMNMIPFFIVIYIDLTSPGFFQLMYTTAIGKVVMTVCMVLYVLAFFISRKIMSIEI</sequence>
<proteinExistence type="predicted"/>
<dbReference type="RefSeq" id="WP_120196192.1">
    <property type="nucleotide sequence ID" value="NZ_MCIA01000009.1"/>
</dbReference>
<evidence type="ECO:0000256" key="2">
    <source>
        <dbReference type="ARBA" id="ARBA00022475"/>
    </source>
</evidence>
<evidence type="ECO:0000256" key="1">
    <source>
        <dbReference type="ARBA" id="ARBA00004651"/>
    </source>
</evidence>
<dbReference type="Proteomes" id="UP000284277">
    <property type="component" value="Unassembled WGS sequence"/>
</dbReference>
<feature type="domain" description="Type II secretion system protein GspF" evidence="7">
    <location>
        <begin position="66"/>
        <end position="194"/>
    </location>
</feature>
<dbReference type="EMBL" id="MCIA01000009">
    <property type="protein sequence ID" value="RKD32814.1"/>
    <property type="molecule type" value="Genomic_DNA"/>
</dbReference>
<evidence type="ECO:0000256" key="5">
    <source>
        <dbReference type="ARBA" id="ARBA00023136"/>
    </source>
</evidence>
<name>A0A419T5K3_9FIRM</name>
<evidence type="ECO:0000313" key="8">
    <source>
        <dbReference type="EMBL" id="RKD32814.1"/>
    </source>
</evidence>
<dbReference type="OrthoDB" id="9796142at2"/>
<keyword evidence="5 6" id="KW-0472">Membrane</keyword>
<evidence type="ECO:0000313" key="9">
    <source>
        <dbReference type="Proteomes" id="UP000284277"/>
    </source>
</evidence>
<evidence type="ECO:0000256" key="3">
    <source>
        <dbReference type="ARBA" id="ARBA00022692"/>
    </source>
</evidence>
<dbReference type="AlphaFoldDB" id="A0A419T5K3"/>
<dbReference type="PANTHER" id="PTHR35007:SF1">
    <property type="entry name" value="PILUS ASSEMBLY PROTEIN"/>
    <property type="match status" value="1"/>
</dbReference>
<organism evidence="8 9">
    <name type="scientific">Lacrimispora algidixylanolytica</name>
    <dbReference type="NCBI Taxonomy" id="94868"/>
    <lineage>
        <taxon>Bacteria</taxon>
        <taxon>Bacillati</taxon>
        <taxon>Bacillota</taxon>
        <taxon>Clostridia</taxon>
        <taxon>Lachnospirales</taxon>
        <taxon>Lachnospiraceae</taxon>
        <taxon>Lacrimispora</taxon>
    </lineage>
</organism>
<evidence type="ECO:0000256" key="4">
    <source>
        <dbReference type="ARBA" id="ARBA00022989"/>
    </source>
</evidence>
<reference evidence="8 9" key="1">
    <citation type="submission" date="2016-08" db="EMBL/GenBank/DDBJ databases">
        <title>A new outlook on sporulation: Clostridium algidixylanolyticum.</title>
        <authorList>
            <person name="Poppleton D.I."/>
            <person name="Gribaldo S."/>
        </authorList>
    </citation>
    <scope>NUCLEOTIDE SEQUENCE [LARGE SCALE GENOMIC DNA]</scope>
    <source>
        <strain evidence="8 9">SPL73</strain>
    </source>
</reference>
<dbReference type="GO" id="GO:0005886">
    <property type="term" value="C:plasma membrane"/>
    <property type="evidence" value="ECO:0007669"/>
    <property type="project" value="UniProtKB-SubCell"/>
</dbReference>
<protein>
    <submittedName>
        <fullName evidence="8">Type II secretion system protein F</fullName>
    </submittedName>
</protein>
<keyword evidence="2" id="KW-1003">Cell membrane</keyword>
<gene>
    <name evidence="8" type="ORF">BET01_16365</name>
</gene>
<dbReference type="PANTHER" id="PTHR35007">
    <property type="entry name" value="INTEGRAL MEMBRANE PROTEIN-RELATED"/>
    <property type="match status" value="1"/>
</dbReference>
<dbReference type="Pfam" id="PF00482">
    <property type="entry name" value="T2SSF"/>
    <property type="match status" value="1"/>
</dbReference>
<keyword evidence="4 6" id="KW-1133">Transmembrane helix</keyword>
<feature type="transmembrane region" description="Helical" evidence="6">
    <location>
        <begin position="23"/>
        <end position="44"/>
    </location>
</feature>
<keyword evidence="3 6" id="KW-0812">Transmembrane</keyword>
<feature type="transmembrane region" description="Helical" evidence="6">
    <location>
        <begin position="209"/>
        <end position="229"/>
    </location>
</feature>
<accession>A0A419T5K3</accession>
<evidence type="ECO:0000256" key="6">
    <source>
        <dbReference type="SAM" id="Phobius"/>
    </source>
</evidence>
<comment type="caution">
    <text evidence="8">The sequence shown here is derived from an EMBL/GenBank/DDBJ whole genome shotgun (WGS) entry which is preliminary data.</text>
</comment>
<feature type="transmembrane region" description="Helical" evidence="6">
    <location>
        <begin position="183"/>
        <end position="203"/>
    </location>
</feature>
<evidence type="ECO:0000259" key="7">
    <source>
        <dbReference type="Pfam" id="PF00482"/>
    </source>
</evidence>
<comment type="subcellular location">
    <subcellularLocation>
        <location evidence="1">Cell membrane</location>
        <topology evidence="1">Multi-pass membrane protein</topology>
    </subcellularLocation>
</comment>